<dbReference type="GO" id="GO:0031267">
    <property type="term" value="F:small GTPase binding"/>
    <property type="evidence" value="ECO:0007669"/>
    <property type="project" value="InterPro"/>
</dbReference>
<dbReference type="GO" id="GO:0030036">
    <property type="term" value="P:actin cytoskeleton organization"/>
    <property type="evidence" value="ECO:0007669"/>
    <property type="project" value="InterPro"/>
</dbReference>
<comment type="caution">
    <text evidence="1">Lacks conserved residue(s) required for the propagation of feature annotation.</text>
</comment>
<dbReference type="PROSITE" id="PS51828">
    <property type="entry name" value="PTX_2"/>
    <property type="match status" value="1"/>
</dbReference>
<dbReference type="InterPro" id="IPR010472">
    <property type="entry name" value="FH3_dom"/>
</dbReference>
<feature type="domain" description="Pentraxin (PTX)" evidence="3">
    <location>
        <begin position="208"/>
        <end position="410"/>
    </location>
</feature>
<dbReference type="InterPro" id="IPR016024">
    <property type="entry name" value="ARM-type_fold"/>
</dbReference>
<dbReference type="InterPro" id="IPR001759">
    <property type="entry name" value="PTX_dom"/>
</dbReference>
<evidence type="ECO:0000313" key="5">
    <source>
        <dbReference type="Proteomes" id="UP001279410"/>
    </source>
</evidence>
<feature type="non-terminal residue" evidence="4">
    <location>
        <position position="1"/>
    </location>
</feature>
<evidence type="ECO:0000313" key="4">
    <source>
        <dbReference type="EMBL" id="GLD56902.1"/>
    </source>
</evidence>
<sequence>MNNRVPKECKIIGDKPFKKKGRGTSEMVVRQNPPELAVIKWLDNKPVVMASSAYGTEPQDTRRRWSKKDKRFVQVSRPLAIAEYNTNMGGVDLVDLMLSFYRMASRTRKWTVRAVFHFFDLAITNSWLQYKSDCQFLGKKPLKFLDFKLLLGEELITRAQAGIASDSEDDYTPPRQKWKRQPKAALRHYGAIHLPEKVDETHASRYLSGKQFTFPNDPRGVNQPHVVLHAKTNSISTMTVCLRFFSQMNRMQGLFSLATVDHENALMLNKDGDGSYKAHTGSDAYIYNKLPTNLLDWNSVCWTWDSQTGLTQLWLNGLRTSQKLLGKSVVRGELSITIGQEQDEFKGGFKTDDSFEGDITDLHMWDHVVSACDIRSYMNQGSFSPGNLLNWNNLNYTVSGNVFIQDADFVEPVAAGTAVTYDPAHPRRTLADCRRRFTDEQPGRLRLSSGPPVLTFLVIMAAKTKWGAVKDRVTGSPAHDPDATLEANLENADPELCIRLLQVPTVVNYSGLRRRLEASDESWMVQFLELRGLDLLMEALERLSGRGCARLADTLLQLTCVACIRAVMNSSAGLHFILDNEGYVRTLTQGGCCQSVKKQQYRFSVIMNELHATDNVAFMVTLMSVVNVLVLGQDDLRKRDRLRQEFIGLQLLDLLPRLRETEDKELNIQCDAFEDSLTEDEEEMERLYGGIDMSSHQQVFTSLFTKMSSSPSSVQLLSILQALLLVDPDRAEIWSALELLADRATLLAQDRDIIVVQTFQGLGRSYYSPAPQISHAPCPTLRMKKLNWQKLPSRVVTAHQSLWTSTSSDGVEPDYCSIEQLFSLPPTDTKTRTKAKTEPKEISFIDAKKSLNLNIFLKQFRCSHEDFVSLIQRGDRSKFDVEVLKQLIKLLPEKHEIENLKSHQADRDKLASVDQFYLHLLDVPSYSLRIECMLLCEESSCVLESLKPKTELLDRACQ</sequence>
<feature type="domain" description="FH2" evidence="2">
    <location>
        <begin position="773"/>
        <end position="958"/>
    </location>
</feature>
<dbReference type="Pfam" id="PF00354">
    <property type="entry name" value="Pentaxin"/>
    <property type="match status" value="1"/>
</dbReference>
<dbReference type="Gene3D" id="2.60.120.200">
    <property type="match status" value="1"/>
</dbReference>
<dbReference type="InterPro" id="IPR015425">
    <property type="entry name" value="FH2_Formin"/>
</dbReference>
<proteinExistence type="predicted"/>
<dbReference type="AlphaFoldDB" id="A0AAD3MN99"/>
<accession>A0AAD3MN99</accession>
<evidence type="ECO:0000259" key="3">
    <source>
        <dbReference type="PROSITE" id="PS51828"/>
    </source>
</evidence>
<dbReference type="Gene3D" id="1.25.10.10">
    <property type="entry name" value="Leucine-rich Repeat Variant"/>
    <property type="match status" value="2"/>
</dbReference>
<dbReference type="SUPFAM" id="SSF49899">
    <property type="entry name" value="Concanavalin A-like lectins/glucanases"/>
    <property type="match status" value="1"/>
</dbReference>
<keyword evidence="5" id="KW-1185">Reference proteome</keyword>
<dbReference type="PROSITE" id="PS51444">
    <property type="entry name" value="FH2"/>
    <property type="match status" value="1"/>
</dbReference>
<dbReference type="SMART" id="SM01140">
    <property type="entry name" value="Drf_GBD"/>
    <property type="match status" value="1"/>
</dbReference>
<dbReference type="GO" id="GO:0003779">
    <property type="term" value="F:actin binding"/>
    <property type="evidence" value="ECO:0007669"/>
    <property type="project" value="InterPro"/>
</dbReference>
<dbReference type="SUPFAM" id="SSF101447">
    <property type="entry name" value="Formin homology 2 domain (FH2 domain)"/>
    <property type="match status" value="1"/>
</dbReference>
<evidence type="ECO:0000256" key="1">
    <source>
        <dbReference type="PROSITE-ProRule" id="PRU01172"/>
    </source>
</evidence>
<dbReference type="SUPFAM" id="SSF48371">
    <property type="entry name" value="ARM repeat"/>
    <property type="match status" value="1"/>
</dbReference>
<dbReference type="Pfam" id="PF06367">
    <property type="entry name" value="Drf_FH3"/>
    <property type="match status" value="1"/>
</dbReference>
<dbReference type="InterPro" id="IPR029526">
    <property type="entry name" value="PGBD"/>
</dbReference>
<dbReference type="PANTHER" id="PTHR46345">
    <property type="entry name" value="INVERTED FORMIN-2"/>
    <property type="match status" value="1"/>
</dbReference>
<organism evidence="4 5">
    <name type="scientific">Lates japonicus</name>
    <name type="common">Japanese lates</name>
    <dbReference type="NCBI Taxonomy" id="270547"/>
    <lineage>
        <taxon>Eukaryota</taxon>
        <taxon>Metazoa</taxon>
        <taxon>Chordata</taxon>
        <taxon>Craniata</taxon>
        <taxon>Vertebrata</taxon>
        <taxon>Euteleostomi</taxon>
        <taxon>Actinopterygii</taxon>
        <taxon>Neopterygii</taxon>
        <taxon>Teleostei</taxon>
        <taxon>Neoteleostei</taxon>
        <taxon>Acanthomorphata</taxon>
        <taxon>Carangaria</taxon>
        <taxon>Carangaria incertae sedis</taxon>
        <taxon>Centropomidae</taxon>
        <taxon>Lates</taxon>
    </lineage>
</organism>
<dbReference type="InterPro" id="IPR013320">
    <property type="entry name" value="ConA-like_dom_sf"/>
</dbReference>
<protein>
    <submittedName>
        <fullName evidence="4">Inverted formin-2-like isoform X1</fullName>
    </submittedName>
</protein>
<dbReference type="PRINTS" id="PR00895">
    <property type="entry name" value="PENTAXIN"/>
</dbReference>
<dbReference type="SMART" id="SM00159">
    <property type="entry name" value="PTX"/>
    <property type="match status" value="1"/>
</dbReference>
<dbReference type="PANTHER" id="PTHR46345:SF5">
    <property type="entry name" value="INVERTED FORMIN-2"/>
    <property type="match status" value="1"/>
</dbReference>
<reference evidence="4" key="1">
    <citation type="submission" date="2022-08" db="EMBL/GenBank/DDBJ databases">
        <title>Genome sequencing of akame (Lates japonicus).</title>
        <authorList>
            <person name="Hashiguchi Y."/>
            <person name="Takahashi H."/>
        </authorList>
    </citation>
    <scope>NUCLEOTIDE SEQUENCE</scope>
    <source>
        <strain evidence="4">Kochi</strain>
    </source>
</reference>
<comment type="caution">
    <text evidence="4">The sequence shown here is derived from an EMBL/GenBank/DDBJ whole genome shotgun (WGS) entry which is preliminary data.</text>
</comment>
<dbReference type="Pfam" id="PF02181">
    <property type="entry name" value="FH2"/>
    <property type="match status" value="1"/>
</dbReference>
<dbReference type="Pfam" id="PF13843">
    <property type="entry name" value="DDE_Tnp_1_7"/>
    <property type="match status" value="1"/>
</dbReference>
<dbReference type="Proteomes" id="UP001279410">
    <property type="component" value="Unassembled WGS sequence"/>
</dbReference>
<dbReference type="InterPro" id="IPR011989">
    <property type="entry name" value="ARM-like"/>
</dbReference>
<dbReference type="Gene3D" id="1.20.58.2220">
    <property type="entry name" value="Formin, FH2 domain"/>
    <property type="match status" value="1"/>
</dbReference>
<dbReference type="InterPro" id="IPR042201">
    <property type="entry name" value="FH2_Formin_sf"/>
</dbReference>
<dbReference type="Pfam" id="PF06371">
    <property type="entry name" value="Drf_GBD"/>
    <property type="match status" value="1"/>
</dbReference>
<dbReference type="SMART" id="SM01139">
    <property type="entry name" value="Drf_FH3"/>
    <property type="match status" value="1"/>
</dbReference>
<dbReference type="InterPro" id="IPR010473">
    <property type="entry name" value="GTPase-bd"/>
</dbReference>
<name>A0AAD3MN99_LATJO</name>
<evidence type="ECO:0000259" key="2">
    <source>
        <dbReference type="PROSITE" id="PS51444"/>
    </source>
</evidence>
<gene>
    <name evidence="4" type="ORF">AKAME5_000919000</name>
</gene>
<dbReference type="EMBL" id="BRZM01000028">
    <property type="protein sequence ID" value="GLD56902.1"/>
    <property type="molecule type" value="Genomic_DNA"/>
</dbReference>